<evidence type="ECO:0000256" key="5">
    <source>
        <dbReference type="ARBA" id="ARBA00031529"/>
    </source>
</evidence>
<dbReference type="RefSeq" id="WP_108825015.1">
    <property type="nucleotide sequence ID" value="NZ_CP023004.1"/>
</dbReference>
<evidence type="ECO:0000256" key="8">
    <source>
        <dbReference type="ARBA" id="ARBA00048555"/>
    </source>
</evidence>
<dbReference type="PIRSF" id="PIRSF015617">
    <property type="entry name" value="Adensltrnsf_CobA"/>
    <property type="match status" value="1"/>
</dbReference>
<dbReference type="Gene3D" id="3.40.50.300">
    <property type="entry name" value="P-loop containing nucleotide triphosphate hydrolases"/>
    <property type="match status" value="1"/>
</dbReference>
<evidence type="ECO:0000313" key="12">
    <source>
        <dbReference type="Proteomes" id="UP000244896"/>
    </source>
</evidence>
<accession>A0A2U8E3B9</accession>
<protein>
    <recommendedName>
        <fullName evidence="3">corrinoid adenosyltransferase</fullName>
        <ecNumber evidence="3">2.5.1.17</ecNumber>
    </recommendedName>
    <alternativeName>
        <fullName evidence="5">Cob(II)alamin adenosyltransferase</fullName>
    </alternativeName>
    <alternativeName>
        <fullName evidence="7">Cob(II)yrinic acid a,c-diamide adenosyltransferase</fullName>
    </alternativeName>
    <alternativeName>
        <fullName evidence="6">Cobinamide/cobalamin adenosyltransferase</fullName>
    </alternativeName>
</protein>
<dbReference type="KEGG" id="elut:CKA38_08100"/>
<dbReference type="InterPro" id="IPR027417">
    <property type="entry name" value="P-loop_NTPase"/>
</dbReference>
<keyword evidence="11" id="KW-0808">Transferase</keyword>
<evidence type="ECO:0000256" key="9">
    <source>
        <dbReference type="ARBA" id="ARBA00048692"/>
    </source>
</evidence>
<dbReference type="OrthoDB" id="9810309at2"/>
<comment type="similarity">
    <text evidence="2">Belongs to the Cob(I)alamin adenosyltransferase family.</text>
</comment>
<dbReference type="Proteomes" id="UP000244896">
    <property type="component" value="Chromosome"/>
</dbReference>
<evidence type="ECO:0000256" key="3">
    <source>
        <dbReference type="ARBA" id="ARBA00012454"/>
    </source>
</evidence>
<feature type="region of interest" description="Disordered" evidence="10">
    <location>
        <begin position="1"/>
        <end position="21"/>
    </location>
</feature>
<dbReference type="AlphaFoldDB" id="A0A2U8E3B9"/>
<sequence length="209" mass="23011">MSHTPQTTAEKTGPQTEAEHAGHMKAIQADMRAKLEATREKRGLVIVHTGNGKGKSTAGFGMVARMLAHKRKCAVIQFIKASNDAVAKLLAGPNLRWHHVGEGFTWDTQNRDADIAQCRAGWQLALDYMRDPEITLIDLDEINVVLDLGYLSVDEVLAALRQKRPDQHIVCTGRNAPAALIELADLVTEMREIKHPFNTGVQAQAGIEF</sequence>
<gene>
    <name evidence="11" type="primary">cobO</name>
    <name evidence="11" type="ORF">CKA38_08100</name>
</gene>
<evidence type="ECO:0000256" key="7">
    <source>
        <dbReference type="ARBA" id="ARBA00033354"/>
    </source>
</evidence>
<dbReference type="InterPro" id="IPR003724">
    <property type="entry name" value="CblAdoTrfase_CobA"/>
</dbReference>
<dbReference type="GO" id="GO:0009236">
    <property type="term" value="P:cobalamin biosynthetic process"/>
    <property type="evidence" value="ECO:0007669"/>
    <property type="project" value="InterPro"/>
</dbReference>
<reference evidence="11 12" key="1">
    <citation type="journal article" date="2018" name="Syst. Appl. Microbiol.">
        <title>Ereboglobus luteus gen. nov. sp. nov. from cockroach guts, and new insights into the oxygen relationship of the genera Opitutus and Didymococcus (Verrucomicrobia: Opitutaceae).</title>
        <authorList>
            <person name="Tegtmeier D."/>
            <person name="Belitz A."/>
            <person name="Radek R."/>
            <person name="Heimerl T."/>
            <person name="Brune A."/>
        </authorList>
    </citation>
    <scope>NUCLEOTIDE SEQUENCE [LARGE SCALE GENOMIC DNA]</scope>
    <source>
        <strain evidence="11 12">Ho45</strain>
    </source>
</reference>
<comment type="pathway">
    <text evidence="1">Cofactor biosynthesis; adenosylcobalamin biosynthesis; adenosylcobalamin from cob(II)yrinate a,c-diamide: step 2/7.</text>
</comment>
<dbReference type="NCBIfam" id="NF004637">
    <property type="entry name" value="PRK05986.1"/>
    <property type="match status" value="1"/>
</dbReference>
<feature type="compositionally biased region" description="Polar residues" evidence="10">
    <location>
        <begin position="1"/>
        <end position="15"/>
    </location>
</feature>
<dbReference type="PANTHER" id="PTHR46638:SF1">
    <property type="entry name" value="CORRINOID ADENOSYLTRANSFERASE"/>
    <property type="match status" value="1"/>
</dbReference>
<dbReference type="Pfam" id="PF02572">
    <property type="entry name" value="CobA_CobO_BtuR"/>
    <property type="match status" value="1"/>
</dbReference>
<name>A0A2U8E3B9_9BACT</name>
<evidence type="ECO:0000313" key="11">
    <source>
        <dbReference type="EMBL" id="AWI09204.1"/>
    </source>
</evidence>
<comment type="catalytic activity">
    <reaction evidence="9">
        <text>2 cob(II)alamin + reduced [electron-transfer flavoprotein] + 2 ATP = 2 adenosylcob(III)alamin + 2 triphosphate + oxidized [electron-transfer flavoprotein] + 3 H(+)</text>
        <dbReference type="Rhea" id="RHEA:28671"/>
        <dbReference type="Rhea" id="RHEA-COMP:10685"/>
        <dbReference type="Rhea" id="RHEA-COMP:10686"/>
        <dbReference type="ChEBI" id="CHEBI:15378"/>
        <dbReference type="ChEBI" id="CHEBI:16304"/>
        <dbReference type="ChEBI" id="CHEBI:18036"/>
        <dbReference type="ChEBI" id="CHEBI:18408"/>
        <dbReference type="ChEBI" id="CHEBI:30616"/>
        <dbReference type="ChEBI" id="CHEBI:57692"/>
        <dbReference type="ChEBI" id="CHEBI:58307"/>
        <dbReference type="EC" id="2.5.1.17"/>
    </reaction>
</comment>
<evidence type="ECO:0000256" key="4">
    <source>
        <dbReference type="ARBA" id="ARBA00024929"/>
    </source>
</evidence>
<dbReference type="EC" id="2.5.1.17" evidence="3"/>
<dbReference type="SUPFAM" id="SSF52540">
    <property type="entry name" value="P-loop containing nucleoside triphosphate hydrolases"/>
    <property type="match status" value="1"/>
</dbReference>
<organism evidence="11 12">
    <name type="scientific">Ereboglobus luteus</name>
    <dbReference type="NCBI Taxonomy" id="1796921"/>
    <lineage>
        <taxon>Bacteria</taxon>
        <taxon>Pseudomonadati</taxon>
        <taxon>Verrucomicrobiota</taxon>
        <taxon>Opitutia</taxon>
        <taxon>Opitutales</taxon>
        <taxon>Opitutaceae</taxon>
        <taxon>Ereboglobus</taxon>
    </lineage>
</organism>
<comment type="catalytic activity">
    <reaction evidence="8">
        <text>2 cob(II)yrinate a,c diamide + reduced [electron-transfer flavoprotein] + 2 ATP = 2 adenosylcob(III)yrinate a,c-diamide + 2 triphosphate + oxidized [electron-transfer flavoprotein] + 3 H(+)</text>
        <dbReference type="Rhea" id="RHEA:11528"/>
        <dbReference type="Rhea" id="RHEA-COMP:10685"/>
        <dbReference type="Rhea" id="RHEA-COMP:10686"/>
        <dbReference type="ChEBI" id="CHEBI:15378"/>
        <dbReference type="ChEBI" id="CHEBI:18036"/>
        <dbReference type="ChEBI" id="CHEBI:30616"/>
        <dbReference type="ChEBI" id="CHEBI:57692"/>
        <dbReference type="ChEBI" id="CHEBI:58307"/>
        <dbReference type="ChEBI" id="CHEBI:58503"/>
        <dbReference type="ChEBI" id="CHEBI:58537"/>
        <dbReference type="EC" id="2.5.1.17"/>
    </reaction>
</comment>
<evidence type="ECO:0000256" key="6">
    <source>
        <dbReference type="ARBA" id="ARBA00033334"/>
    </source>
</evidence>
<evidence type="ECO:0000256" key="2">
    <source>
        <dbReference type="ARBA" id="ARBA00007487"/>
    </source>
</evidence>
<evidence type="ECO:0000256" key="1">
    <source>
        <dbReference type="ARBA" id="ARBA00005121"/>
    </source>
</evidence>
<dbReference type="GO" id="GO:0008817">
    <property type="term" value="F:corrinoid adenosyltransferase activity"/>
    <property type="evidence" value="ECO:0007669"/>
    <property type="project" value="UniProtKB-EC"/>
</dbReference>
<dbReference type="EMBL" id="CP023004">
    <property type="protein sequence ID" value="AWI09204.1"/>
    <property type="molecule type" value="Genomic_DNA"/>
</dbReference>
<dbReference type="NCBIfam" id="TIGR00708">
    <property type="entry name" value="cobA"/>
    <property type="match status" value="1"/>
</dbReference>
<dbReference type="PANTHER" id="PTHR46638">
    <property type="entry name" value="CORRINOID ADENOSYLTRANSFERASE"/>
    <property type="match status" value="1"/>
</dbReference>
<dbReference type="GO" id="GO:0005524">
    <property type="term" value="F:ATP binding"/>
    <property type="evidence" value="ECO:0007669"/>
    <property type="project" value="InterPro"/>
</dbReference>
<dbReference type="CDD" id="cd00561">
    <property type="entry name" value="CobA_ACA"/>
    <property type="match status" value="1"/>
</dbReference>
<evidence type="ECO:0000256" key="10">
    <source>
        <dbReference type="SAM" id="MobiDB-lite"/>
    </source>
</evidence>
<proteinExistence type="inferred from homology"/>
<comment type="function">
    <text evidence="4">Required for both de novo synthesis of the corrin ring for the assimilation of exogenous corrinoids. Participates in the adenosylation of a variety of incomplete and complete corrinoids.</text>
</comment>
<keyword evidence="12" id="KW-1185">Reference proteome</keyword>